<evidence type="ECO:0000313" key="5">
    <source>
        <dbReference type="EMBL" id="MBB3222633.1"/>
    </source>
</evidence>
<dbReference type="EC" id="1.2.4.1" evidence="5"/>
<dbReference type="SUPFAM" id="SSF52922">
    <property type="entry name" value="TK C-terminal domain-like"/>
    <property type="match status" value="1"/>
</dbReference>
<dbReference type="PANTHER" id="PTHR43257">
    <property type="entry name" value="PYRUVATE DEHYDROGENASE E1 COMPONENT BETA SUBUNIT"/>
    <property type="match status" value="1"/>
</dbReference>
<dbReference type="Gene3D" id="3.40.50.970">
    <property type="match status" value="1"/>
</dbReference>
<gene>
    <name evidence="5" type="ORF">FHS02_003456</name>
</gene>
<evidence type="ECO:0000256" key="1">
    <source>
        <dbReference type="ARBA" id="ARBA00001964"/>
    </source>
</evidence>
<dbReference type="InterPro" id="IPR029061">
    <property type="entry name" value="THDP-binding"/>
</dbReference>
<proteinExistence type="predicted"/>
<dbReference type="SUPFAM" id="SSF52518">
    <property type="entry name" value="Thiamin diphosphate-binding fold (THDP-binding)"/>
    <property type="match status" value="1"/>
</dbReference>
<dbReference type="PANTHER" id="PTHR43257:SF2">
    <property type="entry name" value="PYRUVATE DEHYDROGENASE E1 COMPONENT SUBUNIT BETA"/>
    <property type="match status" value="1"/>
</dbReference>
<dbReference type="GO" id="GO:0004739">
    <property type="term" value="F:pyruvate dehydrogenase (acetyl-transferring) activity"/>
    <property type="evidence" value="ECO:0007669"/>
    <property type="project" value="UniProtKB-EC"/>
</dbReference>
<dbReference type="NCBIfam" id="NF006667">
    <property type="entry name" value="PRK09212.1"/>
    <property type="match status" value="1"/>
</dbReference>
<dbReference type="SMART" id="SM00861">
    <property type="entry name" value="Transket_pyr"/>
    <property type="match status" value="1"/>
</dbReference>
<dbReference type="EMBL" id="JACHXS010000006">
    <property type="protein sequence ID" value="MBB3222633.1"/>
    <property type="molecule type" value="Genomic_DNA"/>
</dbReference>
<evidence type="ECO:0000256" key="3">
    <source>
        <dbReference type="ARBA" id="ARBA00023052"/>
    </source>
</evidence>
<feature type="domain" description="Transketolase-like pyrimidine-binding" evidence="4">
    <location>
        <begin position="13"/>
        <end position="188"/>
    </location>
</feature>
<dbReference type="Pfam" id="PF02780">
    <property type="entry name" value="Transketolase_C"/>
    <property type="match status" value="1"/>
</dbReference>
<name>A0A7W5ECG9_9BURK</name>
<protein>
    <submittedName>
        <fullName evidence="5">Pyruvate dehydrogenase E1 component beta subunit</fullName>
        <ecNumber evidence="5">1.2.4.1</ecNumber>
    </submittedName>
</protein>
<reference evidence="5 6" key="1">
    <citation type="submission" date="2020-08" db="EMBL/GenBank/DDBJ databases">
        <title>Genomic Encyclopedia of Type Strains, Phase III (KMG-III): the genomes of soil and plant-associated and newly described type strains.</title>
        <authorList>
            <person name="Whitman W."/>
        </authorList>
    </citation>
    <scope>NUCLEOTIDE SEQUENCE [LARGE SCALE GENOMIC DNA]</scope>
    <source>
        <strain evidence="5 6">CECT 7753</strain>
    </source>
</reference>
<dbReference type="FunFam" id="3.40.50.920:FF:000001">
    <property type="entry name" value="Pyruvate dehydrogenase E1 beta subunit"/>
    <property type="match status" value="1"/>
</dbReference>
<comment type="cofactor">
    <cofactor evidence="1">
        <name>thiamine diphosphate</name>
        <dbReference type="ChEBI" id="CHEBI:58937"/>
    </cofactor>
</comment>
<accession>A0A7W5ECG9</accession>
<evidence type="ECO:0000259" key="4">
    <source>
        <dbReference type="SMART" id="SM00861"/>
    </source>
</evidence>
<keyword evidence="2 5" id="KW-0560">Oxidoreductase</keyword>
<sequence length="357" mass="38141">MQESSKDGAMRTLTMAQAIAEAIGQEMERDPAVFVMGEDIGKYGGIFSATTGLLDRFGPERIMETPISETAFMGAALGAAAEGLRPIAELMFVDFFGVCFDQIYNHMAKNCYMSGGTVRLPVVITTGIGGGYNDAAQHSQCLYASFAHMPGLKVVVPSNAHDAKGLMIQAIRDNNPVVFCYHKGIMGLSWMSYFEGSTNAVPEQPYAIPFGKSRIVREGSDVTIVTLSQMVHKAAIAAEQLAEEGISVEVLDLRTIVPLDREGVLASVARTGRVLVADEDYLSFGLSGEIAALVAEHLDTVALRAPVRRLAVPDVPIPFSRPLEQAVIPQVDAIAAAVRGLMGARPPVNPLFQGAQA</sequence>
<keyword evidence="3" id="KW-0786">Thiamine pyrophosphate</keyword>
<dbReference type="Pfam" id="PF02779">
    <property type="entry name" value="Transket_pyr"/>
    <property type="match status" value="1"/>
</dbReference>
<evidence type="ECO:0000256" key="2">
    <source>
        <dbReference type="ARBA" id="ARBA00023002"/>
    </source>
</evidence>
<keyword evidence="5" id="KW-0670">Pyruvate</keyword>
<dbReference type="InterPro" id="IPR009014">
    <property type="entry name" value="Transketo_C/PFOR_II"/>
</dbReference>
<dbReference type="Proteomes" id="UP000584325">
    <property type="component" value="Unassembled WGS sequence"/>
</dbReference>
<dbReference type="CDD" id="cd07036">
    <property type="entry name" value="TPP_PYR_E1-PDHc-beta_like"/>
    <property type="match status" value="1"/>
</dbReference>
<dbReference type="Gene3D" id="3.40.50.920">
    <property type="match status" value="1"/>
</dbReference>
<dbReference type="AlphaFoldDB" id="A0A7W5ECG9"/>
<evidence type="ECO:0000313" key="6">
    <source>
        <dbReference type="Proteomes" id="UP000584325"/>
    </source>
</evidence>
<dbReference type="FunFam" id="3.40.50.970:FF:000001">
    <property type="entry name" value="Pyruvate dehydrogenase E1 beta subunit"/>
    <property type="match status" value="1"/>
</dbReference>
<comment type="caution">
    <text evidence="5">The sequence shown here is derived from an EMBL/GenBank/DDBJ whole genome shotgun (WGS) entry which is preliminary data.</text>
</comment>
<organism evidence="5 6">
    <name type="scientific">Pseudoduganella umbonata</name>
    <dbReference type="NCBI Taxonomy" id="864828"/>
    <lineage>
        <taxon>Bacteria</taxon>
        <taxon>Pseudomonadati</taxon>
        <taxon>Pseudomonadota</taxon>
        <taxon>Betaproteobacteria</taxon>
        <taxon>Burkholderiales</taxon>
        <taxon>Oxalobacteraceae</taxon>
        <taxon>Telluria group</taxon>
        <taxon>Pseudoduganella</taxon>
    </lineage>
</organism>
<dbReference type="InterPro" id="IPR005475">
    <property type="entry name" value="Transketolase-like_Pyr-bd"/>
</dbReference>
<dbReference type="InterPro" id="IPR033248">
    <property type="entry name" value="Transketolase_C"/>
</dbReference>
<dbReference type="RefSeq" id="WP_229422606.1">
    <property type="nucleotide sequence ID" value="NZ_CP040017.1"/>
</dbReference>